<evidence type="ECO:0000313" key="2">
    <source>
        <dbReference type="EMBL" id="JAT38097.1"/>
    </source>
</evidence>
<feature type="region of interest" description="Disordered" evidence="1">
    <location>
        <begin position="1"/>
        <end position="33"/>
    </location>
</feature>
<evidence type="ECO:0000256" key="1">
    <source>
        <dbReference type="SAM" id="MobiDB-lite"/>
    </source>
</evidence>
<dbReference type="EMBL" id="GEBQ01001880">
    <property type="protein sequence ID" value="JAT38097.1"/>
    <property type="molecule type" value="Transcribed_RNA"/>
</dbReference>
<name>A0A1B6MQ74_9HEMI</name>
<sequence>HTAEVSPPPTLEVKRTQPVNPQANSKKAHPQHAKIKDINEDYETFFEKNIDYYRELINNYGSNNSTEYVKLTNVISTSCNTSKEPTAVSDCSMNTPIAENEEYFLGHKQRSKMNM</sequence>
<accession>A0A1B6MQ74</accession>
<protein>
    <submittedName>
        <fullName evidence="2">Uncharacterized protein</fullName>
    </submittedName>
</protein>
<dbReference type="AlphaFoldDB" id="A0A1B6MQ74"/>
<gene>
    <name evidence="2" type="ORF">g.1711</name>
</gene>
<reference evidence="2" key="1">
    <citation type="submission" date="2015-11" db="EMBL/GenBank/DDBJ databases">
        <title>De novo transcriptome assembly of four potential Pierce s Disease insect vectors from Arizona vineyards.</title>
        <authorList>
            <person name="Tassone E.E."/>
        </authorList>
    </citation>
    <scope>NUCLEOTIDE SEQUENCE</scope>
</reference>
<proteinExistence type="predicted"/>
<feature type="compositionally biased region" description="Pro residues" evidence="1">
    <location>
        <begin position="1"/>
        <end position="10"/>
    </location>
</feature>
<feature type="non-terminal residue" evidence="2">
    <location>
        <position position="1"/>
    </location>
</feature>
<organism evidence="2">
    <name type="scientific">Graphocephala atropunctata</name>
    <dbReference type="NCBI Taxonomy" id="36148"/>
    <lineage>
        <taxon>Eukaryota</taxon>
        <taxon>Metazoa</taxon>
        <taxon>Ecdysozoa</taxon>
        <taxon>Arthropoda</taxon>
        <taxon>Hexapoda</taxon>
        <taxon>Insecta</taxon>
        <taxon>Pterygota</taxon>
        <taxon>Neoptera</taxon>
        <taxon>Paraneoptera</taxon>
        <taxon>Hemiptera</taxon>
        <taxon>Auchenorrhyncha</taxon>
        <taxon>Membracoidea</taxon>
        <taxon>Cicadellidae</taxon>
        <taxon>Cicadellinae</taxon>
        <taxon>Cicadellini</taxon>
        <taxon>Graphocephala</taxon>
    </lineage>
</organism>